<dbReference type="SMART" id="SM00451">
    <property type="entry name" value="ZnF_U1"/>
    <property type="match status" value="1"/>
</dbReference>
<name>A0AAV8W7F5_9CUCU</name>
<dbReference type="Gene3D" id="3.30.930.10">
    <property type="entry name" value="Bira Bifunctional Protein, Domain 2"/>
    <property type="match status" value="1"/>
</dbReference>
<feature type="domain" description="Aminoacyl-transfer RNA synthetases class-II family profile" evidence="16">
    <location>
        <begin position="336"/>
        <end position="570"/>
    </location>
</feature>
<dbReference type="InterPro" id="IPR003604">
    <property type="entry name" value="Matrin/U1-like-C_Znf_C2H2"/>
</dbReference>
<dbReference type="Gene3D" id="1.10.287.40">
    <property type="entry name" value="Serine-tRNA synthetase, tRNA binding domain"/>
    <property type="match status" value="1"/>
</dbReference>
<evidence type="ECO:0000256" key="11">
    <source>
        <dbReference type="ARBA" id="ARBA00065398"/>
    </source>
</evidence>
<dbReference type="Pfam" id="PF12171">
    <property type="entry name" value="zf-C2H2_jaz"/>
    <property type="match status" value="1"/>
</dbReference>
<gene>
    <name evidence="17" type="ORF">NQ315_007615</name>
</gene>
<evidence type="ECO:0000256" key="2">
    <source>
        <dbReference type="ARBA" id="ARBA00004496"/>
    </source>
</evidence>
<evidence type="ECO:0000256" key="13">
    <source>
        <dbReference type="PROSITE-ProRule" id="PRU00042"/>
    </source>
</evidence>
<dbReference type="GO" id="GO:0005737">
    <property type="term" value="C:cytoplasm"/>
    <property type="evidence" value="ECO:0007669"/>
    <property type="project" value="UniProtKB-SubCell"/>
</dbReference>
<keyword evidence="4" id="KW-0690">Ribosome biogenesis</keyword>
<dbReference type="PROSITE" id="PS50862">
    <property type="entry name" value="AA_TRNA_LIGASE_II"/>
    <property type="match status" value="1"/>
</dbReference>
<organism evidence="17 18">
    <name type="scientific">Exocentrus adspersus</name>
    <dbReference type="NCBI Taxonomy" id="1586481"/>
    <lineage>
        <taxon>Eukaryota</taxon>
        <taxon>Metazoa</taxon>
        <taxon>Ecdysozoa</taxon>
        <taxon>Arthropoda</taxon>
        <taxon>Hexapoda</taxon>
        <taxon>Insecta</taxon>
        <taxon>Pterygota</taxon>
        <taxon>Neoptera</taxon>
        <taxon>Endopterygota</taxon>
        <taxon>Coleoptera</taxon>
        <taxon>Polyphaga</taxon>
        <taxon>Cucujiformia</taxon>
        <taxon>Chrysomeloidea</taxon>
        <taxon>Cerambycidae</taxon>
        <taxon>Lamiinae</taxon>
        <taxon>Acanthocinini</taxon>
        <taxon>Exocentrus</taxon>
    </lineage>
</organism>
<dbReference type="GO" id="GO:0008270">
    <property type="term" value="F:zinc ion binding"/>
    <property type="evidence" value="ECO:0007669"/>
    <property type="project" value="UniProtKB-KW"/>
</dbReference>
<evidence type="ECO:0000256" key="10">
    <source>
        <dbReference type="ARBA" id="ARBA00057732"/>
    </source>
</evidence>
<dbReference type="PROSITE" id="PS00028">
    <property type="entry name" value="ZINC_FINGER_C2H2_1"/>
    <property type="match status" value="1"/>
</dbReference>
<evidence type="ECO:0000256" key="7">
    <source>
        <dbReference type="ARBA" id="ARBA00022833"/>
    </source>
</evidence>
<dbReference type="GO" id="GO:0006434">
    <property type="term" value="P:seryl-tRNA aminoacylation"/>
    <property type="evidence" value="ECO:0007669"/>
    <property type="project" value="InterPro"/>
</dbReference>
<dbReference type="GO" id="GO:0004828">
    <property type="term" value="F:serine-tRNA ligase activity"/>
    <property type="evidence" value="ECO:0007669"/>
    <property type="project" value="InterPro"/>
</dbReference>
<evidence type="ECO:0000256" key="1">
    <source>
        <dbReference type="ARBA" id="ARBA00004123"/>
    </source>
</evidence>
<dbReference type="GO" id="GO:0003676">
    <property type="term" value="F:nucleic acid binding"/>
    <property type="evidence" value="ECO:0007669"/>
    <property type="project" value="InterPro"/>
</dbReference>
<evidence type="ECO:0000256" key="14">
    <source>
        <dbReference type="SAM" id="MobiDB-lite"/>
    </source>
</evidence>
<dbReference type="InterPro" id="IPR022755">
    <property type="entry name" value="Znf_C2H2_jaz"/>
</dbReference>
<dbReference type="InterPro" id="IPR010978">
    <property type="entry name" value="tRNA-bd_arm"/>
</dbReference>
<evidence type="ECO:0000256" key="5">
    <source>
        <dbReference type="ARBA" id="ARBA00022723"/>
    </source>
</evidence>
<dbReference type="PANTHER" id="PTHR11778">
    <property type="entry name" value="SERYL-TRNA SYNTHETASE"/>
    <property type="match status" value="1"/>
</dbReference>
<dbReference type="AlphaFoldDB" id="A0AAV8W7F5"/>
<evidence type="ECO:0000256" key="8">
    <source>
        <dbReference type="ARBA" id="ARBA00023242"/>
    </source>
</evidence>
<keyword evidence="8" id="KW-0539">Nucleus</keyword>
<dbReference type="InterPro" id="IPR013087">
    <property type="entry name" value="Znf_C2H2_type"/>
</dbReference>
<feature type="domain" description="C2H2-type" evidence="15">
    <location>
        <begin position="58"/>
        <end position="87"/>
    </location>
</feature>
<dbReference type="InterPro" id="IPR002317">
    <property type="entry name" value="Ser-tRNA-ligase_type_1"/>
</dbReference>
<accession>A0AAV8W7F5</accession>
<comment type="subcellular location">
    <subcellularLocation>
        <location evidence="2">Cytoplasm</location>
    </subcellularLocation>
    <subcellularLocation>
        <location evidence="1">Nucleus</location>
    </subcellularLocation>
</comment>
<evidence type="ECO:0000256" key="6">
    <source>
        <dbReference type="ARBA" id="ARBA00022771"/>
    </source>
</evidence>
<dbReference type="GO" id="GO:0042254">
    <property type="term" value="P:ribosome biogenesis"/>
    <property type="evidence" value="ECO:0007669"/>
    <property type="project" value="UniProtKB-KW"/>
</dbReference>
<proteinExistence type="inferred from homology"/>
<sequence>MVYKRKKYHYGDTHLKKKWRTKRRTKDLDQIDEDIKPENSDRLLNQPVDLDVPGAAQHYCIHCARYFINNTALQDHFKTKVHKRRLKALELEPYSIEESERAAGFGNWKIPAKRKIETQQNTEEAATETKSPNKKIRTEEACEDDSRQFSSALYITDDKANKTFAVLTPVIDIEKRLSDKDALEKNLKARQLPLEVERVKEQWESFRNVDDRKKNLELTRQKIGQSIRELMKDEVKNKGEIEKLKSQSKVIKQNLNNLKEHYYSLEEKTMLLFLNLPNDLHDKTPSELVVCHKFLENENGKSAPHWEIAQRNDLVEYTDPFTFYFKSDAALFEMALLNYFRHKLLDLNYTLFSNPNFCRSVIVEGCGVDCDEKSKILMVEQPDCSKDEVNSLHLCGSASIYSFMAYFSRHFVQTTYFPLKYFSIGKTYHAINKEAQRDLFNLSQASVVSIFTATLEEDDLLEEISKQVVALYEPLGYHFRLAYLPPKDLDKAESLRLSIQMYSNHLQDYVEVGNVSAYDSYLSKRLLFNYAVNKERKYPKIISGALLNVPKLFGCVLENNSFSNGDLLTPMLEKFVYY</sequence>
<dbReference type="GO" id="GO:0005634">
    <property type="term" value="C:nucleus"/>
    <property type="evidence" value="ECO:0007669"/>
    <property type="project" value="UniProtKB-SubCell"/>
</dbReference>
<comment type="function">
    <text evidence="10">Involved in pre-60S ribosomal particles maturation by promoting the nuclear export of the 60S ribosome.</text>
</comment>
<keyword evidence="6 13" id="KW-0863">Zinc-finger</keyword>
<evidence type="ECO:0000256" key="3">
    <source>
        <dbReference type="ARBA" id="ARBA00022490"/>
    </source>
</evidence>
<comment type="subunit">
    <text evidence="11">Associates with pre-60S ribosomal particles; released from the pre-60S particle very early in the cytoplasm.</text>
</comment>
<protein>
    <recommendedName>
        <fullName evidence="12">Zinc finger protein 593 homolog</fullName>
    </recommendedName>
</protein>
<dbReference type="InterPro" id="IPR036236">
    <property type="entry name" value="Znf_C2H2_sf"/>
</dbReference>
<evidence type="ECO:0000256" key="9">
    <source>
        <dbReference type="ARBA" id="ARBA00038064"/>
    </source>
</evidence>
<feature type="region of interest" description="Disordered" evidence="14">
    <location>
        <begin position="116"/>
        <end position="142"/>
    </location>
</feature>
<dbReference type="FunFam" id="3.30.160.60:FF:000299">
    <property type="entry name" value="Zinc finger protein 593"/>
    <property type="match status" value="1"/>
</dbReference>
<reference evidence="17 18" key="1">
    <citation type="journal article" date="2023" name="Insect Mol. Biol.">
        <title>Genome sequencing provides insights into the evolution of gene families encoding plant cell wall-degrading enzymes in longhorned beetles.</title>
        <authorList>
            <person name="Shin N.R."/>
            <person name="Okamura Y."/>
            <person name="Kirsch R."/>
            <person name="Pauchet Y."/>
        </authorList>
    </citation>
    <scope>NUCLEOTIDE SEQUENCE [LARGE SCALE GENOMIC DNA]</scope>
    <source>
        <strain evidence="17">EAD_L_NR</strain>
    </source>
</reference>
<dbReference type="EMBL" id="JANEYG010000006">
    <property type="protein sequence ID" value="KAJ8922585.1"/>
    <property type="molecule type" value="Genomic_DNA"/>
</dbReference>
<keyword evidence="5" id="KW-0479">Metal-binding</keyword>
<dbReference type="InterPro" id="IPR045864">
    <property type="entry name" value="aa-tRNA-synth_II/BPL/LPL"/>
</dbReference>
<comment type="similarity">
    <text evidence="9">Belongs to the ZNF593/BUD20 C2H2-type zinc-finger protein family.</text>
</comment>
<evidence type="ECO:0000256" key="12">
    <source>
        <dbReference type="ARBA" id="ARBA00068297"/>
    </source>
</evidence>
<evidence type="ECO:0000256" key="4">
    <source>
        <dbReference type="ARBA" id="ARBA00022517"/>
    </source>
</evidence>
<dbReference type="SUPFAM" id="SSF57667">
    <property type="entry name" value="beta-beta-alpha zinc fingers"/>
    <property type="match status" value="1"/>
</dbReference>
<dbReference type="SUPFAM" id="SSF55681">
    <property type="entry name" value="Class II aaRS and biotin synthetases"/>
    <property type="match status" value="1"/>
</dbReference>
<evidence type="ECO:0000313" key="18">
    <source>
        <dbReference type="Proteomes" id="UP001159042"/>
    </source>
</evidence>
<dbReference type="Gene3D" id="3.30.160.60">
    <property type="entry name" value="Classic Zinc Finger"/>
    <property type="match status" value="1"/>
</dbReference>
<keyword evidence="18" id="KW-1185">Reference proteome</keyword>
<dbReference type="GO" id="GO:0043021">
    <property type="term" value="F:ribonucleoprotein complex binding"/>
    <property type="evidence" value="ECO:0007669"/>
    <property type="project" value="UniProtKB-ARBA"/>
</dbReference>
<evidence type="ECO:0000313" key="17">
    <source>
        <dbReference type="EMBL" id="KAJ8922585.1"/>
    </source>
</evidence>
<dbReference type="GO" id="GO:0005524">
    <property type="term" value="F:ATP binding"/>
    <property type="evidence" value="ECO:0007669"/>
    <property type="project" value="InterPro"/>
</dbReference>
<comment type="caution">
    <text evidence="17">The sequence shown here is derived from an EMBL/GenBank/DDBJ whole genome shotgun (WGS) entry which is preliminary data.</text>
</comment>
<dbReference type="SUPFAM" id="SSF46589">
    <property type="entry name" value="tRNA-binding arm"/>
    <property type="match status" value="1"/>
</dbReference>
<keyword evidence="7" id="KW-0862">Zinc</keyword>
<dbReference type="InterPro" id="IPR006195">
    <property type="entry name" value="aa-tRNA-synth_II"/>
</dbReference>
<dbReference type="InterPro" id="IPR042103">
    <property type="entry name" value="SerRS_1_N_sf"/>
</dbReference>
<evidence type="ECO:0000259" key="15">
    <source>
        <dbReference type="PROSITE" id="PS50157"/>
    </source>
</evidence>
<dbReference type="Proteomes" id="UP001159042">
    <property type="component" value="Unassembled WGS sequence"/>
</dbReference>
<evidence type="ECO:0000259" key="16">
    <source>
        <dbReference type="PROSITE" id="PS50862"/>
    </source>
</evidence>
<keyword evidence="3" id="KW-0963">Cytoplasm</keyword>
<dbReference type="PROSITE" id="PS50157">
    <property type="entry name" value="ZINC_FINGER_C2H2_2"/>
    <property type="match status" value="1"/>
</dbReference>